<proteinExistence type="predicted"/>
<sequence>MAAFTGHSEEPCYTPKPDPNYELRLLMEQFARESERSWARMDLCTQAYRGKEEILLTIKKSVDDLDRSYAQPAPDHPSATILVEEEEEECYKDIVEHT</sequence>
<keyword evidence="2" id="KW-1185">Reference proteome</keyword>
<protein>
    <submittedName>
        <fullName evidence="1">Uncharacterized protein</fullName>
    </submittedName>
</protein>
<name>A0AAV2EBV7_9ROSI</name>
<reference evidence="1 2" key="1">
    <citation type="submission" date="2024-04" db="EMBL/GenBank/DDBJ databases">
        <authorList>
            <person name="Fracassetti M."/>
        </authorList>
    </citation>
    <scope>NUCLEOTIDE SEQUENCE [LARGE SCALE GENOMIC DNA]</scope>
</reference>
<organism evidence="1 2">
    <name type="scientific">Linum trigynum</name>
    <dbReference type="NCBI Taxonomy" id="586398"/>
    <lineage>
        <taxon>Eukaryota</taxon>
        <taxon>Viridiplantae</taxon>
        <taxon>Streptophyta</taxon>
        <taxon>Embryophyta</taxon>
        <taxon>Tracheophyta</taxon>
        <taxon>Spermatophyta</taxon>
        <taxon>Magnoliopsida</taxon>
        <taxon>eudicotyledons</taxon>
        <taxon>Gunneridae</taxon>
        <taxon>Pentapetalae</taxon>
        <taxon>rosids</taxon>
        <taxon>fabids</taxon>
        <taxon>Malpighiales</taxon>
        <taxon>Linaceae</taxon>
        <taxon>Linum</taxon>
    </lineage>
</organism>
<gene>
    <name evidence="1" type="ORF">LTRI10_LOCUS24534</name>
</gene>
<evidence type="ECO:0000313" key="1">
    <source>
        <dbReference type="EMBL" id="CAL1383249.1"/>
    </source>
</evidence>
<dbReference type="EMBL" id="OZ034817">
    <property type="protein sequence ID" value="CAL1383249.1"/>
    <property type="molecule type" value="Genomic_DNA"/>
</dbReference>
<dbReference type="Proteomes" id="UP001497516">
    <property type="component" value="Chromosome 4"/>
</dbReference>
<accession>A0AAV2EBV7</accession>
<evidence type="ECO:0000313" key="2">
    <source>
        <dbReference type="Proteomes" id="UP001497516"/>
    </source>
</evidence>
<dbReference type="AlphaFoldDB" id="A0AAV2EBV7"/>